<sequence>MKDFMTQSMNMQGMDRASIYNDLNSLDAIRRQGKVDESGAIEKAAKEFESFFMNMMLKSMRQASEVIGDESPFSSPQEKMFIGMLDEQMAVELSQQGHFGIADLMLSQLTQSAPENTMQSVMPAIPQTQLASKSSKINPSARIPTDILPANKAMLSNSVKVQSAALNSDSLKAEISKIEYLKKEDVNTNLVTTSSLDSVALEAETLGKKVNEVALKPTKRALFDSVQNFVSTLLPYATEAAKKLSVDPKVLLAQAALETGWGKYVMHDEQGVPGHNLFGIKAGKQWEGEVINIDTLEVTQQQFKKVNASFRKYENFAESFQDYVNFVTQSPRYQKALEVSENPEQYLNALQNSGYATDPQYAQKIMRIYQGQTELNVESIDSESE</sequence>
<dbReference type="InterPro" id="IPR051056">
    <property type="entry name" value="Glycosyl_Hydrolase_73"/>
</dbReference>
<comment type="function">
    <text evidence="1">Flagellum-specific muramidase which hydrolyzes the peptidoglycan layer to assemble the rod structure in the periplasmic space.</text>
</comment>
<evidence type="ECO:0000256" key="4">
    <source>
        <dbReference type="ARBA" id="ARBA00007974"/>
    </source>
</evidence>
<organism evidence="13 14">
    <name type="scientific">Aliikangiella maris</name>
    <dbReference type="NCBI Taxonomy" id="3162458"/>
    <lineage>
        <taxon>Bacteria</taxon>
        <taxon>Pseudomonadati</taxon>
        <taxon>Pseudomonadota</taxon>
        <taxon>Gammaproteobacteria</taxon>
        <taxon>Oceanospirillales</taxon>
        <taxon>Pleioneaceae</taxon>
        <taxon>Aliikangiella</taxon>
    </lineage>
</organism>
<dbReference type="InterPro" id="IPR019301">
    <property type="entry name" value="Flagellar_prot_FlgJ_N"/>
</dbReference>
<keyword evidence="10" id="KW-0961">Cell wall biogenesis/degradation</keyword>
<evidence type="ECO:0000256" key="6">
    <source>
        <dbReference type="ARBA" id="ARBA00022764"/>
    </source>
</evidence>
<dbReference type="Pfam" id="PF01832">
    <property type="entry name" value="Glucosaminidase"/>
    <property type="match status" value="1"/>
</dbReference>
<proteinExistence type="inferred from homology"/>
<keyword evidence="13" id="KW-0282">Flagellum</keyword>
<keyword evidence="9" id="KW-0326">Glycosidase</keyword>
<keyword evidence="13" id="KW-0966">Cell projection</keyword>
<keyword evidence="8 13" id="KW-0378">Hydrolase</keyword>
<evidence type="ECO:0000256" key="5">
    <source>
        <dbReference type="ARBA" id="ARBA00013433"/>
    </source>
</evidence>
<dbReference type="Gene3D" id="1.10.530.10">
    <property type="match status" value="1"/>
</dbReference>
<dbReference type="Proteomes" id="UP001548189">
    <property type="component" value="Unassembled WGS sequence"/>
</dbReference>
<keyword evidence="6" id="KW-0574">Periplasm</keyword>
<name>A0ABV2BT01_9GAMM</name>
<comment type="subcellular location">
    <subcellularLocation>
        <location evidence="2">Periplasm</location>
    </subcellularLocation>
</comment>
<evidence type="ECO:0000256" key="7">
    <source>
        <dbReference type="ARBA" id="ARBA00022795"/>
    </source>
</evidence>
<feature type="domain" description="Mannosyl-glycoprotein endo-beta-N-acetylglucosamidase-like" evidence="12">
    <location>
        <begin position="214"/>
        <end position="376"/>
    </location>
</feature>
<evidence type="ECO:0000256" key="2">
    <source>
        <dbReference type="ARBA" id="ARBA00004418"/>
    </source>
</evidence>
<dbReference type="PANTHER" id="PTHR33308:SF9">
    <property type="entry name" value="PEPTIDOGLYCAN HYDROLASE FLGJ"/>
    <property type="match status" value="1"/>
</dbReference>
<comment type="similarity">
    <text evidence="4">In the C-terminal section; belongs to the glycosyl hydrolase 73 family.</text>
</comment>
<keyword evidence="7" id="KW-1005">Bacterial flagellum biogenesis</keyword>
<evidence type="ECO:0000256" key="9">
    <source>
        <dbReference type="ARBA" id="ARBA00023295"/>
    </source>
</evidence>
<dbReference type="SMART" id="SM00047">
    <property type="entry name" value="LYZ2"/>
    <property type="match status" value="1"/>
</dbReference>
<evidence type="ECO:0000313" key="14">
    <source>
        <dbReference type="Proteomes" id="UP001548189"/>
    </source>
</evidence>
<dbReference type="PANTHER" id="PTHR33308">
    <property type="entry name" value="PEPTIDOGLYCAN HYDROLASE FLGJ"/>
    <property type="match status" value="1"/>
</dbReference>
<dbReference type="NCBIfam" id="TIGR02541">
    <property type="entry name" value="flagell_FlgJ"/>
    <property type="match status" value="1"/>
</dbReference>
<evidence type="ECO:0000256" key="8">
    <source>
        <dbReference type="ARBA" id="ARBA00022801"/>
    </source>
</evidence>
<dbReference type="InterPro" id="IPR002901">
    <property type="entry name" value="MGlyc_endo_b_GlcNAc-like_dom"/>
</dbReference>
<accession>A0ABV2BT01</accession>
<evidence type="ECO:0000256" key="1">
    <source>
        <dbReference type="ARBA" id="ARBA00002954"/>
    </source>
</evidence>
<evidence type="ECO:0000313" key="13">
    <source>
        <dbReference type="EMBL" id="MET1255026.1"/>
    </source>
</evidence>
<dbReference type="Gene3D" id="2.10.70.40">
    <property type="entry name" value="peptidoglycan hydrolase"/>
    <property type="match status" value="1"/>
</dbReference>
<dbReference type="GO" id="GO:0016787">
    <property type="term" value="F:hydrolase activity"/>
    <property type="evidence" value="ECO:0007669"/>
    <property type="project" value="UniProtKB-KW"/>
</dbReference>
<dbReference type="Pfam" id="PF10135">
    <property type="entry name" value="Rod-binding"/>
    <property type="match status" value="1"/>
</dbReference>
<evidence type="ECO:0000256" key="11">
    <source>
        <dbReference type="ARBA" id="ARBA00030835"/>
    </source>
</evidence>
<evidence type="ECO:0000256" key="3">
    <source>
        <dbReference type="ARBA" id="ARBA00006880"/>
    </source>
</evidence>
<comment type="similarity">
    <text evidence="3">In the N-terminal section; belongs to the FlgJ family.</text>
</comment>
<dbReference type="EMBL" id="JBEVCJ010000007">
    <property type="protein sequence ID" value="MET1255026.1"/>
    <property type="molecule type" value="Genomic_DNA"/>
</dbReference>
<dbReference type="RefSeq" id="WP_353895612.1">
    <property type="nucleotide sequence ID" value="NZ_JBEVCJ010000007.1"/>
</dbReference>
<protein>
    <recommendedName>
        <fullName evidence="5">Peptidoglycan hydrolase FlgJ</fullName>
    </recommendedName>
    <alternativeName>
        <fullName evidence="11">Muramidase FlgJ</fullName>
    </alternativeName>
</protein>
<keyword evidence="13" id="KW-0969">Cilium</keyword>
<comment type="caution">
    <text evidence="13">The sequence shown here is derived from an EMBL/GenBank/DDBJ whole genome shotgun (WGS) entry which is preliminary data.</text>
</comment>
<gene>
    <name evidence="13" type="primary">flgJ</name>
    <name evidence="13" type="ORF">ABVT43_07815</name>
</gene>
<reference evidence="13 14" key="1">
    <citation type="submission" date="2024-06" db="EMBL/GenBank/DDBJ databases">
        <authorList>
            <person name="Li F."/>
        </authorList>
    </citation>
    <scope>NUCLEOTIDE SEQUENCE [LARGE SCALE GENOMIC DNA]</scope>
    <source>
        <strain evidence="13 14">GXAS 311</strain>
    </source>
</reference>
<keyword evidence="14" id="KW-1185">Reference proteome</keyword>
<evidence type="ECO:0000256" key="10">
    <source>
        <dbReference type="ARBA" id="ARBA00023316"/>
    </source>
</evidence>
<dbReference type="InterPro" id="IPR013377">
    <property type="entry name" value="FlgJ"/>
</dbReference>
<evidence type="ECO:0000259" key="12">
    <source>
        <dbReference type="SMART" id="SM00047"/>
    </source>
</evidence>